<protein>
    <submittedName>
        <fullName evidence="1">Uncharacterized protein</fullName>
    </submittedName>
</protein>
<evidence type="ECO:0000313" key="2">
    <source>
        <dbReference type="Proteomes" id="UP000805193"/>
    </source>
</evidence>
<keyword evidence="2" id="KW-1185">Reference proteome</keyword>
<comment type="caution">
    <text evidence="1">The sequence shown here is derived from an EMBL/GenBank/DDBJ whole genome shotgun (WGS) entry which is preliminary data.</text>
</comment>
<dbReference type="EMBL" id="JABSTQ010009946">
    <property type="protein sequence ID" value="KAG0424693.1"/>
    <property type="molecule type" value="Genomic_DNA"/>
</dbReference>
<accession>A0AC60PVD3</accession>
<sequence length="457" mass="51691">MDKAAPSRSDQANSNTTRTGALTQFLATQEHQPDATALQEAGGVPSLSGYITFCQETTSEEEKPGVSTLVSKHIPVIEHSLETSIPYVFLELLPQKRGHCSLFLLNVYSSPSKSKDTFNHLFRDALRIACPKDNNILIVGEFIATHTTLGYAKASAKGRKLMDTIDVYRFTLLNEPDQPTRIGNSISRDTCRDLTLARTRDSCICTNLGESLGSNNLILETEVPVQLNQKRGKRQRLVNRNSFRQLRSAAAKGNPIGGDERALERWVQQIQEDVERATKTILTTDKASAVDPHLLHLWEARRSLTKRWRREKYNRKLRTRIAKLTQEAEQYAEECIQTNWHKLCDRLQGTLGTKQTWSLLRSLLDPTKTKVESSKALNKCLHSLPREEGDRLWETLSERYIAAGPRPEYPSYPYNEGDNPHPLDADITEQEVRNALQNITRNTAPGKDGVTYRLLRT</sequence>
<dbReference type="Proteomes" id="UP000805193">
    <property type="component" value="Unassembled WGS sequence"/>
</dbReference>
<proteinExistence type="predicted"/>
<gene>
    <name evidence="1" type="ORF">HPB47_028102</name>
</gene>
<evidence type="ECO:0000313" key="1">
    <source>
        <dbReference type="EMBL" id="KAG0424693.1"/>
    </source>
</evidence>
<reference evidence="1 2" key="1">
    <citation type="journal article" date="2020" name="Cell">
        <title>Large-Scale Comparative Analyses of Tick Genomes Elucidate Their Genetic Diversity and Vector Capacities.</title>
        <authorList>
            <consortium name="Tick Genome and Microbiome Consortium (TIGMIC)"/>
            <person name="Jia N."/>
            <person name="Wang J."/>
            <person name="Shi W."/>
            <person name="Du L."/>
            <person name="Sun Y."/>
            <person name="Zhan W."/>
            <person name="Jiang J.F."/>
            <person name="Wang Q."/>
            <person name="Zhang B."/>
            <person name="Ji P."/>
            <person name="Bell-Sakyi L."/>
            <person name="Cui X.M."/>
            <person name="Yuan T.T."/>
            <person name="Jiang B.G."/>
            <person name="Yang W.F."/>
            <person name="Lam T.T."/>
            <person name="Chang Q.C."/>
            <person name="Ding S.J."/>
            <person name="Wang X.J."/>
            <person name="Zhu J.G."/>
            <person name="Ruan X.D."/>
            <person name="Zhao L."/>
            <person name="Wei J.T."/>
            <person name="Ye R.Z."/>
            <person name="Que T.C."/>
            <person name="Du C.H."/>
            <person name="Zhou Y.H."/>
            <person name="Cheng J.X."/>
            <person name="Dai P.F."/>
            <person name="Guo W.B."/>
            <person name="Han X.H."/>
            <person name="Huang E.J."/>
            <person name="Li L.F."/>
            <person name="Wei W."/>
            <person name="Gao Y.C."/>
            <person name="Liu J.Z."/>
            <person name="Shao H.Z."/>
            <person name="Wang X."/>
            <person name="Wang C.C."/>
            <person name="Yang T.C."/>
            <person name="Huo Q.B."/>
            <person name="Li W."/>
            <person name="Chen H.Y."/>
            <person name="Chen S.E."/>
            <person name="Zhou L.G."/>
            <person name="Ni X.B."/>
            <person name="Tian J.H."/>
            <person name="Sheng Y."/>
            <person name="Liu T."/>
            <person name="Pan Y.S."/>
            <person name="Xia L.Y."/>
            <person name="Li J."/>
            <person name="Zhao F."/>
            <person name="Cao W.C."/>
        </authorList>
    </citation>
    <scope>NUCLEOTIDE SEQUENCE [LARGE SCALE GENOMIC DNA]</scope>
    <source>
        <strain evidence="1">Iper-2018</strain>
    </source>
</reference>
<organism evidence="1 2">
    <name type="scientific">Ixodes persulcatus</name>
    <name type="common">Taiga tick</name>
    <dbReference type="NCBI Taxonomy" id="34615"/>
    <lineage>
        <taxon>Eukaryota</taxon>
        <taxon>Metazoa</taxon>
        <taxon>Ecdysozoa</taxon>
        <taxon>Arthropoda</taxon>
        <taxon>Chelicerata</taxon>
        <taxon>Arachnida</taxon>
        <taxon>Acari</taxon>
        <taxon>Parasitiformes</taxon>
        <taxon>Ixodida</taxon>
        <taxon>Ixodoidea</taxon>
        <taxon>Ixodidae</taxon>
        <taxon>Ixodinae</taxon>
        <taxon>Ixodes</taxon>
    </lineage>
</organism>
<name>A0AC60PVD3_IXOPE</name>